<dbReference type="PANTHER" id="PTHR33751:SF9">
    <property type="entry name" value="CYTOCHROME C4"/>
    <property type="match status" value="1"/>
</dbReference>
<feature type="domain" description="Cytochrome c" evidence="8">
    <location>
        <begin position="278"/>
        <end position="366"/>
    </location>
</feature>
<dbReference type="GO" id="GO:0009055">
    <property type="term" value="F:electron transfer activity"/>
    <property type="evidence" value="ECO:0007669"/>
    <property type="project" value="InterPro"/>
</dbReference>
<keyword evidence="4" id="KW-0249">Electron transport</keyword>
<keyword evidence="7" id="KW-1133">Transmembrane helix</keyword>
<keyword evidence="7" id="KW-0812">Transmembrane</keyword>
<sequence>MADREVVKVRRLTRWQRIGVAMLILVALGIGGGAVFVWSGYYNVGANRAHLDVTTWLLTVVRDQSIRAHSDSIDVPEFDEDMVRLGAEHYRTSCAECHAMPGGEINPVYEAMLPHPPPLLRAKEDYNSSSLFWIIASGLKYTGMPAWPAEARSDEVWSVVAYLDSLEPQAEQFPTRTFPDPDVPARRDAEGLTFAATENCVRCHGDTDTPPVSTLVPRLDGLGADYMARALAEYRSGERNSGIMAPIAYHMTDDEISELALYYASLDTPESERPLDPDLIATGEQIAKQGVPDDDLPSCESCHGAGRDPDFPGLAGQSARYLATQLKLWAANQRSGSAYAQIMAVAGSRLEPDQIEAVSAYYASLPAFEAETQR</sequence>
<gene>
    <name evidence="9" type="primary">cycA</name>
    <name evidence="9" type="ORF">GCM10007989_35210</name>
</gene>
<evidence type="ECO:0000256" key="2">
    <source>
        <dbReference type="ARBA" id="ARBA00022617"/>
    </source>
</evidence>
<protein>
    <submittedName>
        <fullName evidence="9">Cytochrome c</fullName>
    </submittedName>
</protein>
<dbReference type="EMBL" id="BMZE01000004">
    <property type="protein sequence ID" value="GHA36099.1"/>
    <property type="molecule type" value="Genomic_DNA"/>
</dbReference>
<evidence type="ECO:0000256" key="6">
    <source>
        <dbReference type="PROSITE-ProRule" id="PRU00433"/>
    </source>
</evidence>
<keyword evidence="1" id="KW-0813">Transport</keyword>
<feature type="domain" description="Cytochrome c" evidence="8">
    <location>
        <begin position="81"/>
        <end position="167"/>
    </location>
</feature>
<name>A0A918SD00_9HYPH</name>
<evidence type="ECO:0000256" key="3">
    <source>
        <dbReference type="ARBA" id="ARBA00022723"/>
    </source>
</evidence>
<dbReference type="RefSeq" id="WP_189427100.1">
    <property type="nucleotide sequence ID" value="NZ_BMZE01000004.1"/>
</dbReference>
<dbReference type="AlphaFoldDB" id="A0A918SD00"/>
<evidence type="ECO:0000256" key="5">
    <source>
        <dbReference type="ARBA" id="ARBA00023004"/>
    </source>
</evidence>
<evidence type="ECO:0000313" key="10">
    <source>
        <dbReference type="Proteomes" id="UP000646579"/>
    </source>
</evidence>
<keyword evidence="3 6" id="KW-0479">Metal-binding</keyword>
<dbReference type="Proteomes" id="UP000646579">
    <property type="component" value="Unassembled WGS sequence"/>
</dbReference>
<dbReference type="PANTHER" id="PTHR33751">
    <property type="entry name" value="CBB3-TYPE CYTOCHROME C OXIDASE SUBUNIT FIXP"/>
    <property type="match status" value="1"/>
</dbReference>
<reference evidence="9" key="2">
    <citation type="submission" date="2020-09" db="EMBL/GenBank/DDBJ databases">
        <authorList>
            <person name="Sun Q."/>
            <person name="Kim S."/>
        </authorList>
    </citation>
    <scope>NUCLEOTIDE SEQUENCE</scope>
    <source>
        <strain evidence="9">KCTC 32437</strain>
    </source>
</reference>
<evidence type="ECO:0000256" key="4">
    <source>
        <dbReference type="ARBA" id="ARBA00022982"/>
    </source>
</evidence>
<dbReference type="GO" id="GO:0020037">
    <property type="term" value="F:heme binding"/>
    <property type="evidence" value="ECO:0007669"/>
    <property type="project" value="InterPro"/>
</dbReference>
<accession>A0A918SD00</accession>
<evidence type="ECO:0000259" key="8">
    <source>
        <dbReference type="PROSITE" id="PS51007"/>
    </source>
</evidence>
<dbReference type="Gene3D" id="1.10.760.10">
    <property type="entry name" value="Cytochrome c-like domain"/>
    <property type="match status" value="3"/>
</dbReference>
<dbReference type="InterPro" id="IPR036909">
    <property type="entry name" value="Cyt_c-like_dom_sf"/>
</dbReference>
<evidence type="ECO:0000313" key="9">
    <source>
        <dbReference type="EMBL" id="GHA36099.1"/>
    </source>
</evidence>
<evidence type="ECO:0000256" key="1">
    <source>
        <dbReference type="ARBA" id="ARBA00022448"/>
    </source>
</evidence>
<keyword evidence="5 6" id="KW-0408">Iron</keyword>
<dbReference type="GO" id="GO:0046872">
    <property type="term" value="F:metal ion binding"/>
    <property type="evidence" value="ECO:0007669"/>
    <property type="project" value="UniProtKB-KW"/>
</dbReference>
<keyword evidence="2 6" id="KW-0349">Heme</keyword>
<evidence type="ECO:0000256" key="7">
    <source>
        <dbReference type="SAM" id="Phobius"/>
    </source>
</evidence>
<dbReference type="SUPFAM" id="SSF46626">
    <property type="entry name" value="Cytochrome c"/>
    <property type="match status" value="3"/>
</dbReference>
<keyword evidence="10" id="KW-1185">Reference proteome</keyword>
<feature type="transmembrane region" description="Helical" evidence="7">
    <location>
        <begin position="20"/>
        <end position="41"/>
    </location>
</feature>
<keyword evidence="7" id="KW-0472">Membrane</keyword>
<dbReference type="Pfam" id="PF00034">
    <property type="entry name" value="Cytochrom_C"/>
    <property type="match status" value="1"/>
</dbReference>
<proteinExistence type="predicted"/>
<reference evidence="9" key="1">
    <citation type="journal article" date="2014" name="Int. J. Syst. Evol. Microbiol.">
        <title>Complete genome sequence of Corynebacterium casei LMG S-19264T (=DSM 44701T), isolated from a smear-ripened cheese.</title>
        <authorList>
            <consortium name="US DOE Joint Genome Institute (JGI-PGF)"/>
            <person name="Walter F."/>
            <person name="Albersmeier A."/>
            <person name="Kalinowski J."/>
            <person name="Ruckert C."/>
        </authorList>
    </citation>
    <scope>NUCLEOTIDE SEQUENCE</scope>
    <source>
        <strain evidence="9">KCTC 32437</strain>
    </source>
</reference>
<dbReference type="Pfam" id="PF13442">
    <property type="entry name" value="Cytochrome_CBB3"/>
    <property type="match status" value="1"/>
</dbReference>
<comment type="caution">
    <text evidence="9">The sequence shown here is derived from an EMBL/GenBank/DDBJ whole genome shotgun (WGS) entry which is preliminary data.</text>
</comment>
<feature type="domain" description="Cytochrome c" evidence="8">
    <location>
        <begin position="186"/>
        <end position="267"/>
    </location>
</feature>
<organism evidence="9 10">
    <name type="scientific">Devosia pacifica</name>
    <dbReference type="NCBI Taxonomy" id="1335967"/>
    <lineage>
        <taxon>Bacteria</taxon>
        <taxon>Pseudomonadati</taxon>
        <taxon>Pseudomonadota</taxon>
        <taxon>Alphaproteobacteria</taxon>
        <taxon>Hyphomicrobiales</taxon>
        <taxon>Devosiaceae</taxon>
        <taxon>Devosia</taxon>
    </lineage>
</organism>
<dbReference type="PROSITE" id="PS51007">
    <property type="entry name" value="CYTC"/>
    <property type="match status" value="3"/>
</dbReference>
<dbReference type="InterPro" id="IPR009056">
    <property type="entry name" value="Cyt_c-like_dom"/>
</dbReference>
<dbReference type="InterPro" id="IPR050597">
    <property type="entry name" value="Cytochrome_c_Oxidase_Subunit"/>
</dbReference>